<evidence type="ECO:0000313" key="2">
    <source>
        <dbReference type="EMBL" id="SIO25703.1"/>
    </source>
</evidence>
<dbReference type="eggNOG" id="ENOG5032ZXK">
    <property type="taxonomic scope" value="Bacteria"/>
</dbReference>
<sequence length="138" mass="15765">MHRITITLFLSFIFPVLAQSGQPQNLQPLPEIIEPPPLPSDIEQDFELEPQIRDDISSVPLPPDIEQDFELEPQITIIKRGEDTIEEYRVNGELYMIKVTPRIGLPYYLVNRRGDGIFNHPGDPGSGVRAPMWLLESF</sequence>
<keyword evidence="1" id="KW-0732">Signal</keyword>
<dbReference type="Proteomes" id="UP000185062">
    <property type="component" value="Unassembled WGS sequence"/>
</dbReference>
<dbReference type="STRING" id="44575.SAMN05216419_10087"/>
<reference evidence="2 3" key="1">
    <citation type="submission" date="2016-12" db="EMBL/GenBank/DDBJ databases">
        <authorList>
            <person name="Song W.-J."/>
            <person name="Kurnit D.M."/>
        </authorList>
    </citation>
    <scope>NUCLEOTIDE SEQUENCE [LARGE SCALE GENOMIC DNA]</scope>
    <source>
        <strain evidence="2 3">ATCC 49181</strain>
    </source>
</reference>
<dbReference type="EMBL" id="FSRO01000001">
    <property type="protein sequence ID" value="SIO25703.1"/>
    <property type="molecule type" value="Genomic_DNA"/>
</dbReference>
<dbReference type="Gene3D" id="2.20.130.30">
    <property type="entry name" value="Protein of unknown function DUF2782"/>
    <property type="match status" value="1"/>
</dbReference>
<accession>A0A1N6I130</accession>
<protein>
    <recommendedName>
        <fullName evidence="4">DUF2782 domain-containing protein</fullName>
    </recommendedName>
</protein>
<dbReference type="AlphaFoldDB" id="A0A1N6I130"/>
<feature type="chain" id="PRO_5009936545" description="DUF2782 domain-containing protein" evidence="1">
    <location>
        <begin position="19"/>
        <end position="138"/>
    </location>
</feature>
<proteinExistence type="predicted"/>
<dbReference type="InterPro" id="IPR021357">
    <property type="entry name" value="DUF2782"/>
</dbReference>
<evidence type="ECO:0000256" key="1">
    <source>
        <dbReference type="SAM" id="SignalP"/>
    </source>
</evidence>
<evidence type="ECO:0000313" key="3">
    <source>
        <dbReference type="Proteomes" id="UP000185062"/>
    </source>
</evidence>
<name>A0A1N6I130_9PROT</name>
<feature type="signal peptide" evidence="1">
    <location>
        <begin position="1"/>
        <end position="18"/>
    </location>
</feature>
<gene>
    <name evidence="2" type="ORF">SAMN02743940_1477</name>
</gene>
<dbReference type="RefSeq" id="WP_028461124.1">
    <property type="nucleotide sequence ID" value="NZ_FSRO01000001.1"/>
</dbReference>
<keyword evidence="3" id="KW-1185">Reference proteome</keyword>
<dbReference type="Pfam" id="PF11191">
    <property type="entry name" value="DUF2782"/>
    <property type="match status" value="1"/>
</dbReference>
<evidence type="ECO:0008006" key="4">
    <source>
        <dbReference type="Google" id="ProtNLM"/>
    </source>
</evidence>
<organism evidence="2 3">
    <name type="scientific">Nitrosomonas cryotolerans ATCC 49181</name>
    <dbReference type="NCBI Taxonomy" id="1131553"/>
    <lineage>
        <taxon>Bacteria</taxon>
        <taxon>Pseudomonadati</taxon>
        <taxon>Pseudomonadota</taxon>
        <taxon>Betaproteobacteria</taxon>
        <taxon>Nitrosomonadales</taxon>
        <taxon>Nitrosomonadaceae</taxon>
        <taxon>Nitrosomonas</taxon>
    </lineage>
</organism>